<dbReference type="PANTHER" id="PTHR48228">
    <property type="entry name" value="SUCCINYL-COA--D-CITRAMALATE COA-TRANSFERASE"/>
    <property type="match status" value="1"/>
</dbReference>
<dbReference type="Gene3D" id="3.40.50.10540">
    <property type="entry name" value="Crotonobetainyl-coa:carnitine coa-transferase, domain 1"/>
    <property type="match status" value="2"/>
</dbReference>
<sequence>MTTPRPAHDLRVVDLGTGMAAALLSTLLADGGAVVHRVAPPGDEVFDEIYPAHRGWRSVTVPAEAGDLDELLERADVCLVGGEDHPAVATRRDAQALAARHPGLVVVHLTGYVDGYAPEAPAVDLLVQARTGLAAEQYSDRPMYFAVPFPTYGQAVLGALGAWAALLDRVDTGRGQVVTASLQQGAAMFMMPFWMRAERPDDEFHKVTPKDVQHLTFQCADGTYVQFVMGVPAAVAKLYRILGIDEPVDPEDRGIPRIGASPDTYFGNRPLIAPAVARMNRDDILAAAAEVGLPAAPVLELGEFWDDEQLAANRLLVDRAGATGVGNVIGLSGTAPVPEAGPHERTGGAPLAGITVLDFGSYVAGPFASRLLADLGASVVKVESLTGDPNRGLQRHFLAAHVGKRALAVDAKSPAGAEVLRRLLSGADVVMHNFRPKAAERLGVDPTSVRAVKPDAVTLQSLAFGPSGPRADAPGFDMVIQALIGLLRRAGGPAAPPLWIRTPYLDYAGGALGAVAVLMSLYERRTAGRVGDRWLSLLNAGMFLLSDLRRAADGTMRGAPPLDAARQGVHPGERFYRTGDGWIAVAARTEEAANAMWRVLLPEEEPPPRADWDDAVAARFDERASRWRSEELLAALAGAGVWAELCRTDGLAELLDNPASTAAHVLVDRADDRYGRLTGCLGPLVNFSRTEIPVHDRPGAPGFGAHTGQILAELGYTEAEVEELLRDGVVR</sequence>
<protein>
    <submittedName>
        <fullName evidence="3">Crotonobetainyl-CoA:carnitine CoA-transferase CaiB</fullName>
    </submittedName>
</protein>
<dbReference type="AlphaFoldDB" id="A0A1I0LBG2"/>
<dbReference type="Gene3D" id="3.30.1540.10">
    <property type="entry name" value="formyl-coa transferase, domain 3"/>
    <property type="match status" value="1"/>
</dbReference>
<gene>
    <name evidence="3" type="ORF">SAMN05421811_114188</name>
</gene>
<dbReference type="InterPro" id="IPR044855">
    <property type="entry name" value="CoA-Trfase_III_dom3_sf"/>
</dbReference>
<evidence type="ECO:0000256" key="2">
    <source>
        <dbReference type="ARBA" id="ARBA00022679"/>
    </source>
</evidence>
<dbReference type="SUPFAM" id="SSF89796">
    <property type="entry name" value="CoA-transferase family III (CaiB/BaiF)"/>
    <property type="match status" value="2"/>
</dbReference>
<accession>A0A1I0LBG2</accession>
<evidence type="ECO:0000313" key="3">
    <source>
        <dbReference type="EMBL" id="SEU37394.1"/>
    </source>
</evidence>
<dbReference type="STRING" id="568860.SAMN05421811_114188"/>
<dbReference type="Proteomes" id="UP000199361">
    <property type="component" value="Unassembled WGS sequence"/>
</dbReference>
<organism evidence="3 4">
    <name type="scientific">Nonomuraea wenchangensis</name>
    <dbReference type="NCBI Taxonomy" id="568860"/>
    <lineage>
        <taxon>Bacteria</taxon>
        <taxon>Bacillati</taxon>
        <taxon>Actinomycetota</taxon>
        <taxon>Actinomycetes</taxon>
        <taxon>Streptosporangiales</taxon>
        <taxon>Streptosporangiaceae</taxon>
        <taxon>Nonomuraea</taxon>
    </lineage>
</organism>
<comment type="similarity">
    <text evidence="1">Belongs to the CoA-transferase III family.</text>
</comment>
<dbReference type="RefSeq" id="WP_177241030.1">
    <property type="nucleotide sequence ID" value="NZ_FOHX01000014.1"/>
</dbReference>
<dbReference type="Pfam" id="PF02515">
    <property type="entry name" value="CoA_transf_3"/>
    <property type="match status" value="2"/>
</dbReference>
<dbReference type="InterPro" id="IPR003673">
    <property type="entry name" value="CoA-Trfase_fam_III"/>
</dbReference>
<dbReference type="GO" id="GO:0016740">
    <property type="term" value="F:transferase activity"/>
    <property type="evidence" value="ECO:0007669"/>
    <property type="project" value="UniProtKB-KW"/>
</dbReference>
<proteinExistence type="inferred from homology"/>
<reference evidence="3 4" key="1">
    <citation type="submission" date="2016-10" db="EMBL/GenBank/DDBJ databases">
        <authorList>
            <person name="de Groot N.N."/>
        </authorList>
    </citation>
    <scope>NUCLEOTIDE SEQUENCE [LARGE SCALE GENOMIC DNA]</scope>
    <source>
        <strain evidence="3 4">CGMCC 4.5598</strain>
    </source>
</reference>
<evidence type="ECO:0000256" key="1">
    <source>
        <dbReference type="ARBA" id="ARBA00008383"/>
    </source>
</evidence>
<dbReference type="InterPro" id="IPR023606">
    <property type="entry name" value="CoA-Trfase_III_dom_1_sf"/>
</dbReference>
<name>A0A1I0LBG2_9ACTN</name>
<keyword evidence="4" id="KW-1185">Reference proteome</keyword>
<dbReference type="InterPro" id="IPR050509">
    <property type="entry name" value="CoA-transferase_III"/>
</dbReference>
<keyword evidence="2 3" id="KW-0808">Transferase</keyword>
<dbReference type="PANTHER" id="PTHR48228:SF6">
    <property type="entry name" value="L-CARNITINE COA-TRANSFERASE"/>
    <property type="match status" value="1"/>
</dbReference>
<dbReference type="EMBL" id="FOHX01000014">
    <property type="protein sequence ID" value="SEU37394.1"/>
    <property type="molecule type" value="Genomic_DNA"/>
</dbReference>
<evidence type="ECO:0000313" key="4">
    <source>
        <dbReference type="Proteomes" id="UP000199361"/>
    </source>
</evidence>